<name>A0ABV7GZ12_9RHOB</name>
<comment type="caution">
    <text evidence="1">The sequence shown here is derived from an EMBL/GenBank/DDBJ whole genome shotgun (WGS) entry which is preliminary data.</text>
</comment>
<proteinExistence type="predicted"/>
<protein>
    <submittedName>
        <fullName evidence="1">Uncharacterized protein</fullName>
    </submittedName>
</protein>
<evidence type="ECO:0000313" key="2">
    <source>
        <dbReference type="Proteomes" id="UP001595632"/>
    </source>
</evidence>
<organism evidence="1 2">
    <name type="scientific">Psychromarinibacter halotolerans</name>
    <dbReference type="NCBI Taxonomy" id="1775175"/>
    <lineage>
        <taxon>Bacteria</taxon>
        <taxon>Pseudomonadati</taxon>
        <taxon>Pseudomonadota</taxon>
        <taxon>Alphaproteobacteria</taxon>
        <taxon>Rhodobacterales</taxon>
        <taxon>Paracoccaceae</taxon>
        <taxon>Psychromarinibacter</taxon>
    </lineage>
</organism>
<dbReference type="RefSeq" id="WP_275632536.1">
    <property type="nucleotide sequence ID" value="NZ_JARGYD010000003.1"/>
</dbReference>
<dbReference type="EMBL" id="JBHRTB010000010">
    <property type="protein sequence ID" value="MFC3145581.1"/>
    <property type="molecule type" value="Genomic_DNA"/>
</dbReference>
<reference evidence="2" key="1">
    <citation type="journal article" date="2019" name="Int. J. Syst. Evol. Microbiol.">
        <title>The Global Catalogue of Microorganisms (GCM) 10K type strain sequencing project: providing services to taxonomists for standard genome sequencing and annotation.</title>
        <authorList>
            <consortium name="The Broad Institute Genomics Platform"/>
            <consortium name="The Broad Institute Genome Sequencing Center for Infectious Disease"/>
            <person name="Wu L."/>
            <person name="Ma J."/>
        </authorList>
    </citation>
    <scope>NUCLEOTIDE SEQUENCE [LARGE SCALE GENOMIC DNA]</scope>
    <source>
        <strain evidence="2">KCTC 52366</strain>
    </source>
</reference>
<gene>
    <name evidence="1" type="ORF">ACFOGP_22860</name>
</gene>
<accession>A0ABV7GZ12</accession>
<evidence type="ECO:0000313" key="1">
    <source>
        <dbReference type="EMBL" id="MFC3145581.1"/>
    </source>
</evidence>
<dbReference type="Proteomes" id="UP001595632">
    <property type="component" value="Unassembled WGS sequence"/>
</dbReference>
<sequence length="283" mass="31908">MAEQYFHYSDDERERLRRALREYGEAMKLTAQGLAIDITRKTNFALDFDAGRKRVSRFLEGKHRQPDDFIHAIAVYLGSVPPPDIEQGAATFAHFFSRGGKPQIDLAELAGRYHVYASTDRRQDAQSGFSEITVMSAFAEFSPAPVEPLASKVAYAVIEMKPMEKSNSLLVSENIVNFYAEPEYDSFPDELSFIHDAGVFVGFGKSDRAVPRFLMATRTVLETRLYRLYKTKDNPMTLRGELSFSGIMGRPNHMTHANPLHPEFEIEMVRIEDGGSGKENGIP</sequence>
<keyword evidence="2" id="KW-1185">Reference proteome</keyword>